<evidence type="ECO:0000313" key="2">
    <source>
        <dbReference type="EMBL" id="GAB11857.1"/>
    </source>
</evidence>
<dbReference type="AlphaFoldDB" id="G7H7N2"/>
<organism evidence="2 3">
    <name type="scientific">Gordonia araii NBRC 100433</name>
    <dbReference type="NCBI Taxonomy" id="1073574"/>
    <lineage>
        <taxon>Bacteria</taxon>
        <taxon>Bacillati</taxon>
        <taxon>Actinomycetota</taxon>
        <taxon>Actinomycetes</taxon>
        <taxon>Mycobacteriales</taxon>
        <taxon>Gordoniaceae</taxon>
        <taxon>Gordonia</taxon>
    </lineage>
</organism>
<reference evidence="2 3" key="1">
    <citation type="submission" date="2011-11" db="EMBL/GenBank/DDBJ databases">
        <title>Whole genome shotgun sequence of Gordonia araii NBRC 100433.</title>
        <authorList>
            <person name="Yoshida Y."/>
            <person name="Hosoyama A."/>
            <person name="Tsuchikane K."/>
            <person name="Katsumata H."/>
            <person name="Yamazaki S."/>
            <person name="Fujita N."/>
        </authorList>
    </citation>
    <scope>NUCLEOTIDE SEQUENCE [LARGE SCALE GENOMIC DNA]</scope>
    <source>
        <strain evidence="2 3">NBRC 100433</strain>
    </source>
</reference>
<sequence>MPTLADFDFNRRDHEDRPLRPIPPGRDQFARRWLPSREYLFGPWRDIEPTIEESDFTRVRDDMFWQADEHSIPVVDLFDREGSKTMRPLFEQALAHGIDTVDDPRAELVEFFGRITDRPAWFDQKSADRGRILISTASLSAQRLVVGWALFETAMTSDISAATGATGRFKRDSVRRYAETFRMFALATKPDIYDPGSEVFRTIIRVRLMHALASRGLRRAWGDDHYLRYGEPIAATSLLAFGNGPLLTRLVDHRLGRKLSARDLDDIAMYAGWLGHLIGAPERLRARDGEEMIRSLDYIFSRGGDPSGWREELMHTVRQPVDALADTYLSWWPGIARSLLVTAGCKVFASGAIAPLVPVFGLDEVRDFVEGAPEFDVPYRIHGELFERMAMLNARAAGLRDRVPGTRMVRRVVYRNGPPGIDQVIDAVSAFAKRYHDIAMAYTHHDESTKGFGFDEPRMTPAPA</sequence>
<proteinExistence type="predicted"/>
<dbReference type="GO" id="GO:0016491">
    <property type="term" value="F:oxidoreductase activity"/>
    <property type="evidence" value="ECO:0007669"/>
    <property type="project" value="InterPro"/>
</dbReference>
<gene>
    <name evidence="2" type="ORF">GOARA_089_00400</name>
</gene>
<dbReference type="EMBL" id="BAEE01000089">
    <property type="protein sequence ID" value="GAB11857.1"/>
    <property type="molecule type" value="Genomic_DNA"/>
</dbReference>
<dbReference type="STRING" id="1073574.GOARA_089_00400"/>
<feature type="domain" description="ER-bound oxygenase mpaB/mpaB'/Rubber oxygenase catalytic" evidence="1">
    <location>
        <begin position="147"/>
        <end position="332"/>
    </location>
</feature>
<evidence type="ECO:0000259" key="1">
    <source>
        <dbReference type="Pfam" id="PF09995"/>
    </source>
</evidence>
<comment type="caution">
    <text evidence="2">The sequence shown here is derived from an EMBL/GenBank/DDBJ whole genome shotgun (WGS) entry which is preliminary data.</text>
</comment>
<name>G7H7N2_9ACTN</name>
<accession>G7H7N2</accession>
<evidence type="ECO:0000313" key="3">
    <source>
        <dbReference type="Proteomes" id="UP000035088"/>
    </source>
</evidence>
<dbReference type="Pfam" id="PF09995">
    <property type="entry name" value="MPAB_Lcp_cat"/>
    <property type="match status" value="1"/>
</dbReference>
<keyword evidence="3" id="KW-1185">Reference proteome</keyword>
<dbReference type="InterPro" id="IPR018713">
    <property type="entry name" value="MPAB/Lcp_cat_dom"/>
</dbReference>
<dbReference type="Proteomes" id="UP000035088">
    <property type="component" value="Unassembled WGS sequence"/>
</dbReference>
<protein>
    <recommendedName>
        <fullName evidence="1">ER-bound oxygenase mpaB/mpaB'/Rubber oxygenase catalytic domain-containing protein</fullName>
    </recommendedName>
</protein>